<organism evidence="4 5">
    <name type="scientific">Eiseniibacteriota bacterium</name>
    <dbReference type="NCBI Taxonomy" id="2212470"/>
    <lineage>
        <taxon>Bacteria</taxon>
        <taxon>Candidatus Eiseniibacteriota</taxon>
    </lineage>
</organism>
<proteinExistence type="predicted"/>
<keyword evidence="1" id="KW-0732">Signal</keyword>
<accession>A0A9D6LBE5</accession>
<evidence type="ECO:0000259" key="3">
    <source>
        <dbReference type="Pfam" id="PF05193"/>
    </source>
</evidence>
<comment type="caution">
    <text evidence="4">The sequence shown here is derived from an EMBL/GenBank/DDBJ whole genome shotgun (WGS) entry which is preliminary data.</text>
</comment>
<dbReference type="Gene3D" id="3.30.830.10">
    <property type="entry name" value="Metalloenzyme, LuxS/M16 peptidase-like"/>
    <property type="match status" value="2"/>
</dbReference>
<evidence type="ECO:0000313" key="5">
    <source>
        <dbReference type="Proteomes" id="UP000807850"/>
    </source>
</evidence>
<dbReference type="PANTHER" id="PTHR11851">
    <property type="entry name" value="METALLOPROTEASE"/>
    <property type="match status" value="1"/>
</dbReference>
<dbReference type="Proteomes" id="UP000807850">
    <property type="component" value="Unassembled WGS sequence"/>
</dbReference>
<dbReference type="PROSITE" id="PS51318">
    <property type="entry name" value="TAT"/>
    <property type="match status" value="1"/>
</dbReference>
<dbReference type="Pfam" id="PF00675">
    <property type="entry name" value="Peptidase_M16"/>
    <property type="match status" value="1"/>
</dbReference>
<evidence type="ECO:0000259" key="2">
    <source>
        <dbReference type="Pfam" id="PF00675"/>
    </source>
</evidence>
<dbReference type="SUPFAM" id="SSF63411">
    <property type="entry name" value="LuxS/MPP-like metallohydrolase"/>
    <property type="match status" value="2"/>
</dbReference>
<reference evidence="4" key="1">
    <citation type="submission" date="2020-07" db="EMBL/GenBank/DDBJ databases">
        <title>Huge and variable diversity of episymbiotic CPR bacteria and DPANN archaea in groundwater ecosystems.</title>
        <authorList>
            <person name="He C.Y."/>
            <person name="Keren R."/>
            <person name="Whittaker M."/>
            <person name="Farag I.F."/>
            <person name="Doudna J."/>
            <person name="Cate J.H.D."/>
            <person name="Banfield J.F."/>
        </authorList>
    </citation>
    <scope>NUCLEOTIDE SEQUENCE</scope>
    <source>
        <strain evidence="4">NC_groundwater_928_Pr1_S-0.2um_72_17</strain>
    </source>
</reference>
<dbReference type="InterPro" id="IPR050361">
    <property type="entry name" value="MPP/UQCRC_Complex"/>
</dbReference>
<feature type="domain" description="Peptidase M16 N-terminal" evidence="2">
    <location>
        <begin position="69"/>
        <end position="203"/>
    </location>
</feature>
<protein>
    <submittedName>
        <fullName evidence="4">Insulinase family protein</fullName>
    </submittedName>
</protein>
<evidence type="ECO:0000313" key="4">
    <source>
        <dbReference type="EMBL" id="MBI3540475.1"/>
    </source>
</evidence>
<feature type="signal peptide" evidence="1">
    <location>
        <begin position="1"/>
        <end position="33"/>
    </location>
</feature>
<dbReference type="GO" id="GO:0046872">
    <property type="term" value="F:metal ion binding"/>
    <property type="evidence" value="ECO:0007669"/>
    <property type="project" value="InterPro"/>
</dbReference>
<dbReference type="InterPro" id="IPR011249">
    <property type="entry name" value="Metalloenz_LuxS/M16"/>
</dbReference>
<dbReference type="Pfam" id="PF05193">
    <property type="entry name" value="Peptidase_M16_C"/>
    <property type="match status" value="1"/>
</dbReference>
<dbReference type="AlphaFoldDB" id="A0A9D6LBE5"/>
<dbReference type="InterPro" id="IPR011765">
    <property type="entry name" value="Pept_M16_N"/>
</dbReference>
<dbReference type="EMBL" id="JACQAY010000313">
    <property type="protein sequence ID" value="MBI3540475.1"/>
    <property type="molecule type" value="Genomic_DNA"/>
</dbReference>
<name>A0A9D6LBE5_UNCEI</name>
<evidence type="ECO:0000256" key="1">
    <source>
        <dbReference type="SAM" id="SignalP"/>
    </source>
</evidence>
<dbReference type="InterPro" id="IPR006311">
    <property type="entry name" value="TAT_signal"/>
</dbReference>
<feature type="domain" description="Peptidase M16 C-terminal" evidence="3">
    <location>
        <begin position="214"/>
        <end position="379"/>
    </location>
</feature>
<dbReference type="InterPro" id="IPR007863">
    <property type="entry name" value="Peptidase_M16_C"/>
</dbReference>
<feature type="chain" id="PRO_5039505042" evidence="1">
    <location>
        <begin position="34"/>
        <end position="716"/>
    </location>
</feature>
<dbReference type="PANTHER" id="PTHR11851:SF224">
    <property type="entry name" value="PROCESSING PROTEASE"/>
    <property type="match status" value="1"/>
</dbReference>
<gene>
    <name evidence="4" type="ORF">HY076_09405</name>
</gene>
<dbReference type="Gene3D" id="2.50.20.10">
    <property type="entry name" value="Lipoprotein localisation LolA/LolB/LppX"/>
    <property type="match status" value="1"/>
</dbReference>
<sequence length="716" mass="74842">MRRDAAIVAAAGNAVRGFVVATALVAAAGAVHAAAAPAAPAGRTTPIPAPQIRTLGNGLTVAVFPDARLPIVQIQLLVPAGSMDEAPGQSGLASLTARMLSQGTTSRTAATYATAVEALGGSVGGSASREYTVVNGAFMASDFEAGLELLTDAVVHPVFDEDQLRAVKEQMTSSLAASHRSPAAVGDELLWAGAFAGHPYARSPVGSARAIPALTLSQVRAFHRERYRPDRALLAIAGDVIPDRAFQTATELLGDWGGRAPSAPPPPPPPAPAAGWRIRIVDAPGLPRAELRLGAPGPSRAAPDRIALEVAAEALNAAAGDRGPQMRVSALKDGGLVSLSLTVPVDSVGAAAQSLRATLARRASDPPAEAALAAARKRLAHGYPLAFETRGLRIAQWMGAAFAGLPAGALADYPARVEAVRPAEAAAAMAHWVPAGRLVLIAIGPAERLRAQLAPLGAVEIVLPEAAVEEALSSPSTDATPPTDAQRARGRELARKMIAAHGGLERLKGIKDSTLEGDVLMIAGAQQFPGRIVQVRKEPGRFLLSTELSILKTVQVLDGEHGWSQAGAIDPKIEDQDSLGLAGLKAGFRSDLHHLLLTAADSSARVAWRGRERVEEREADVLEVVAADGDRRVLFLDPASHLVLAMEQGEGGHSARRIYSDVRAVNGLQWPFHEERLLDGQPAMTLTLKRVVFNTGVSDQVFHRPGGATYGRRRPR</sequence>